<comment type="subcellular location">
    <subcellularLocation>
        <location evidence="1 6">Membrane</location>
        <topology evidence="1 6">Multi-pass membrane protein</topology>
    </subcellularLocation>
</comment>
<keyword evidence="10" id="KW-1185">Reference proteome</keyword>
<dbReference type="Pfam" id="PF02096">
    <property type="entry name" value="60KD_IMP"/>
    <property type="match status" value="1"/>
</dbReference>
<evidence type="ECO:0000256" key="5">
    <source>
        <dbReference type="ARBA" id="ARBA00023136"/>
    </source>
</evidence>
<comment type="similarity">
    <text evidence="6">Belongs to the OXA1/ALB3/YidC family.</text>
</comment>
<dbReference type="PANTHER" id="PTHR12428">
    <property type="entry name" value="OXA1"/>
    <property type="match status" value="1"/>
</dbReference>
<evidence type="ECO:0000256" key="7">
    <source>
        <dbReference type="SAM" id="Phobius"/>
    </source>
</evidence>
<dbReference type="GO" id="GO:0005743">
    <property type="term" value="C:mitochondrial inner membrane"/>
    <property type="evidence" value="ECO:0007669"/>
    <property type="project" value="TreeGrafter"/>
</dbReference>
<dbReference type="Proteomes" id="UP000825935">
    <property type="component" value="Chromosome 4"/>
</dbReference>
<evidence type="ECO:0000256" key="6">
    <source>
        <dbReference type="RuleBase" id="RU003945"/>
    </source>
</evidence>
<dbReference type="CDD" id="cd20069">
    <property type="entry name" value="5TM_Oxa1-like"/>
    <property type="match status" value="1"/>
</dbReference>
<evidence type="ECO:0000256" key="1">
    <source>
        <dbReference type="ARBA" id="ARBA00004141"/>
    </source>
</evidence>
<evidence type="ECO:0000313" key="10">
    <source>
        <dbReference type="Proteomes" id="UP000825935"/>
    </source>
</evidence>
<feature type="transmembrane region" description="Helical" evidence="7">
    <location>
        <begin position="292"/>
        <end position="312"/>
    </location>
</feature>
<keyword evidence="3 6" id="KW-0812">Transmembrane</keyword>
<comment type="caution">
    <text evidence="9">The sequence shown here is derived from an EMBL/GenBank/DDBJ whole genome shotgun (WGS) entry which is preliminary data.</text>
</comment>
<proteinExistence type="inferred from homology"/>
<evidence type="ECO:0000313" key="9">
    <source>
        <dbReference type="EMBL" id="KAH7440340.1"/>
    </source>
</evidence>
<sequence length="314" mass="34306">MAGGRQLLRKVLRHNRAPFCQPHVSCAITGLSKAIDGHEISFSNEQHVVHLSKVDNDEDRSVTTPDILSRVSKITGQCLRSQFVPSSSQRDREYTFHVDTLHSLANVGSVAFGVLSHPRGGGTFRCSHPSVYSSFNTSRHCSSASGQRLEAELGDVAAMHGNSGGFDTITADIAANLATPEARAVNDVSAIIGDCSYPTAALQLCIDFMHSHLDIPWWGAIIATTIALRIFLLPLVIYQMKSTAKLTLMRPEMEKLNEKVKNSNFDPVASSQARVEMLNLFKKYNTNPISPFIGGLLQAPIFICFFFAVSILSS</sequence>
<dbReference type="AlphaFoldDB" id="A0A8T2UZS2"/>
<dbReference type="EMBL" id="CM035409">
    <property type="protein sequence ID" value="KAH7440340.1"/>
    <property type="molecule type" value="Genomic_DNA"/>
</dbReference>
<dbReference type="InterPro" id="IPR028055">
    <property type="entry name" value="YidC/Oxa/ALB_C"/>
</dbReference>
<dbReference type="PANTHER" id="PTHR12428:SF34">
    <property type="entry name" value="MITOCHONDRIAL INNER MEMBRANE PROTEIN OXA1-LIKE"/>
    <property type="match status" value="1"/>
</dbReference>
<feature type="transmembrane region" description="Helical" evidence="7">
    <location>
        <begin position="215"/>
        <end position="238"/>
    </location>
</feature>
<evidence type="ECO:0000256" key="3">
    <source>
        <dbReference type="ARBA" id="ARBA00022692"/>
    </source>
</evidence>
<comment type="similarity">
    <text evidence="2">Belongs to the OXA1/ALB3/YidC (TC 2.A.9.2) family.</text>
</comment>
<keyword evidence="5 7" id="KW-0472">Membrane</keyword>
<dbReference type="OrthoDB" id="2148490at2759"/>
<dbReference type="GO" id="GO:0032979">
    <property type="term" value="P:protein insertion into mitochondrial inner membrane from matrix"/>
    <property type="evidence" value="ECO:0007669"/>
    <property type="project" value="TreeGrafter"/>
</dbReference>
<evidence type="ECO:0000256" key="2">
    <source>
        <dbReference type="ARBA" id="ARBA00010583"/>
    </source>
</evidence>
<reference evidence="9" key="1">
    <citation type="submission" date="2021-08" db="EMBL/GenBank/DDBJ databases">
        <title>WGS assembly of Ceratopteris richardii.</title>
        <authorList>
            <person name="Marchant D.B."/>
            <person name="Chen G."/>
            <person name="Jenkins J."/>
            <person name="Shu S."/>
            <person name="Leebens-Mack J."/>
            <person name="Grimwood J."/>
            <person name="Schmutz J."/>
            <person name="Soltis P."/>
            <person name="Soltis D."/>
            <person name="Chen Z.-H."/>
        </authorList>
    </citation>
    <scope>NUCLEOTIDE SEQUENCE</scope>
    <source>
        <strain evidence="9">Whitten #5841</strain>
        <tissue evidence="9">Leaf</tissue>
    </source>
</reference>
<name>A0A8T2UZS2_CERRI</name>
<keyword evidence="4 7" id="KW-1133">Transmembrane helix</keyword>
<protein>
    <recommendedName>
        <fullName evidence="8">Membrane insertase YidC/Oxa/ALB C-terminal domain-containing protein</fullName>
    </recommendedName>
</protein>
<gene>
    <name evidence="9" type="ORF">KP509_04G102900</name>
</gene>
<evidence type="ECO:0000256" key="4">
    <source>
        <dbReference type="ARBA" id="ARBA00022989"/>
    </source>
</evidence>
<accession>A0A8T2UZS2</accession>
<dbReference type="GO" id="GO:0032977">
    <property type="term" value="F:membrane insertase activity"/>
    <property type="evidence" value="ECO:0007669"/>
    <property type="project" value="InterPro"/>
</dbReference>
<evidence type="ECO:0000259" key="8">
    <source>
        <dbReference type="Pfam" id="PF02096"/>
    </source>
</evidence>
<organism evidence="9 10">
    <name type="scientific">Ceratopteris richardii</name>
    <name type="common">Triangle waterfern</name>
    <dbReference type="NCBI Taxonomy" id="49495"/>
    <lineage>
        <taxon>Eukaryota</taxon>
        <taxon>Viridiplantae</taxon>
        <taxon>Streptophyta</taxon>
        <taxon>Embryophyta</taxon>
        <taxon>Tracheophyta</taxon>
        <taxon>Polypodiopsida</taxon>
        <taxon>Polypodiidae</taxon>
        <taxon>Polypodiales</taxon>
        <taxon>Pteridineae</taxon>
        <taxon>Pteridaceae</taxon>
        <taxon>Parkerioideae</taxon>
        <taxon>Ceratopteris</taxon>
    </lineage>
</organism>
<dbReference type="InterPro" id="IPR001708">
    <property type="entry name" value="YidC/ALB3/OXA1/COX18"/>
</dbReference>
<feature type="domain" description="Membrane insertase YidC/Oxa/ALB C-terminal" evidence="8">
    <location>
        <begin position="217"/>
        <end position="309"/>
    </location>
</feature>